<dbReference type="InterPro" id="IPR005149">
    <property type="entry name" value="Tscrpt_reg_PadR_N"/>
</dbReference>
<reference evidence="2" key="1">
    <citation type="submission" date="2023-03" db="EMBL/GenBank/DDBJ databases">
        <title>Lomoglobus Profundus gen. nov., sp. nov., a novel member of the phylum Verrucomicrobia, isolated from deep-marine sediment of South China Sea.</title>
        <authorList>
            <person name="Ahmad T."/>
            <person name="Ishaq S.E."/>
            <person name="Wang F."/>
        </authorList>
    </citation>
    <scope>NUCLEOTIDE SEQUENCE</scope>
    <source>
        <strain evidence="2">LMO-M01</strain>
    </source>
</reference>
<gene>
    <name evidence="2" type="ORF">PXH66_18655</name>
</gene>
<sequence>MTPSPNDLLQGTLGLLALRALRDESRHGWGIQQRINQIADNVLSVNQGSLYPALIRLEKQGLIKSEWGTSEAGRRAKYYALTAKGRKQMDAETANWRKFATVVDLILETA</sequence>
<accession>A0AAE9ZWG7</accession>
<dbReference type="InterPro" id="IPR036390">
    <property type="entry name" value="WH_DNA-bd_sf"/>
</dbReference>
<evidence type="ECO:0000313" key="2">
    <source>
        <dbReference type="EMBL" id="WED64364.1"/>
    </source>
</evidence>
<dbReference type="AlphaFoldDB" id="A0AAE9ZWG7"/>
<evidence type="ECO:0000313" key="3">
    <source>
        <dbReference type="Proteomes" id="UP001218638"/>
    </source>
</evidence>
<dbReference type="NCBIfam" id="TIGR03433">
    <property type="entry name" value="padR_acidobact"/>
    <property type="match status" value="1"/>
</dbReference>
<protein>
    <submittedName>
        <fullName evidence="2">PadR family transcriptional regulator</fullName>
    </submittedName>
</protein>
<dbReference type="Gene3D" id="1.10.10.10">
    <property type="entry name" value="Winged helix-like DNA-binding domain superfamily/Winged helix DNA-binding domain"/>
    <property type="match status" value="1"/>
</dbReference>
<dbReference type="Proteomes" id="UP001218638">
    <property type="component" value="Chromosome"/>
</dbReference>
<dbReference type="KEGG" id="slom:PXH66_18655"/>
<feature type="domain" description="Transcription regulator PadR N-terminal" evidence="1">
    <location>
        <begin position="18"/>
        <end position="90"/>
    </location>
</feature>
<dbReference type="Pfam" id="PF03551">
    <property type="entry name" value="PadR"/>
    <property type="match status" value="1"/>
</dbReference>
<organism evidence="2 3">
    <name type="scientific">Synoicihabitans lomoniglobus</name>
    <dbReference type="NCBI Taxonomy" id="2909285"/>
    <lineage>
        <taxon>Bacteria</taxon>
        <taxon>Pseudomonadati</taxon>
        <taxon>Verrucomicrobiota</taxon>
        <taxon>Opitutia</taxon>
        <taxon>Opitutales</taxon>
        <taxon>Opitutaceae</taxon>
        <taxon>Synoicihabitans</taxon>
    </lineage>
</organism>
<dbReference type="InterPro" id="IPR036388">
    <property type="entry name" value="WH-like_DNA-bd_sf"/>
</dbReference>
<dbReference type="InterPro" id="IPR052509">
    <property type="entry name" value="Metal_resp_DNA-bind_regulator"/>
</dbReference>
<dbReference type="InterPro" id="IPR017799">
    <property type="entry name" value="Tscrpt_reg_PadR_acidobac-type"/>
</dbReference>
<dbReference type="PANTHER" id="PTHR33169:SF14">
    <property type="entry name" value="TRANSCRIPTIONAL REGULATOR RV3488"/>
    <property type="match status" value="1"/>
</dbReference>
<dbReference type="SUPFAM" id="SSF46785">
    <property type="entry name" value="Winged helix' DNA-binding domain"/>
    <property type="match status" value="1"/>
</dbReference>
<dbReference type="EMBL" id="CP119075">
    <property type="protein sequence ID" value="WED64364.1"/>
    <property type="molecule type" value="Genomic_DNA"/>
</dbReference>
<proteinExistence type="predicted"/>
<name>A0AAE9ZWG7_9BACT</name>
<keyword evidence="3" id="KW-1185">Reference proteome</keyword>
<evidence type="ECO:0000259" key="1">
    <source>
        <dbReference type="Pfam" id="PF03551"/>
    </source>
</evidence>
<dbReference type="RefSeq" id="WP_330930971.1">
    <property type="nucleotide sequence ID" value="NZ_CP119075.1"/>
</dbReference>
<dbReference type="PANTHER" id="PTHR33169">
    <property type="entry name" value="PADR-FAMILY TRANSCRIPTIONAL REGULATOR"/>
    <property type="match status" value="1"/>
</dbReference>